<dbReference type="Pfam" id="PF01205">
    <property type="entry name" value="Impact_N"/>
    <property type="match status" value="1"/>
</dbReference>
<dbReference type="InterPro" id="IPR001498">
    <property type="entry name" value="Impact_N"/>
</dbReference>
<evidence type="ECO:0000256" key="1">
    <source>
        <dbReference type="ARBA" id="ARBA00007665"/>
    </source>
</evidence>
<dbReference type="PANTHER" id="PTHR16301:SF20">
    <property type="entry name" value="IMPACT FAMILY MEMBER YIGZ"/>
    <property type="match status" value="1"/>
</dbReference>
<evidence type="ECO:0008006" key="6">
    <source>
        <dbReference type="Google" id="ProtNLM"/>
    </source>
</evidence>
<dbReference type="InterPro" id="IPR023582">
    <property type="entry name" value="Impact"/>
</dbReference>
<evidence type="ECO:0000259" key="3">
    <source>
        <dbReference type="Pfam" id="PF09186"/>
    </source>
</evidence>
<dbReference type="EMBL" id="CP001999">
    <property type="protein sequence ID" value="ADG93951.1"/>
    <property type="molecule type" value="Genomic_DNA"/>
</dbReference>
<gene>
    <name evidence="4" type="ordered locus">Arnit_2300</name>
</gene>
<dbReference type="GO" id="GO:0006446">
    <property type="term" value="P:regulation of translational initiation"/>
    <property type="evidence" value="ECO:0007669"/>
    <property type="project" value="TreeGrafter"/>
</dbReference>
<dbReference type="PANTHER" id="PTHR16301">
    <property type="entry name" value="IMPACT-RELATED"/>
    <property type="match status" value="1"/>
</dbReference>
<dbReference type="InterPro" id="IPR036956">
    <property type="entry name" value="Impact_N_sf"/>
</dbReference>
<dbReference type="SUPFAM" id="SSF54980">
    <property type="entry name" value="EF-G C-terminal domain-like"/>
    <property type="match status" value="1"/>
</dbReference>
<dbReference type="InterPro" id="IPR020568">
    <property type="entry name" value="Ribosomal_Su5_D2-typ_SF"/>
</dbReference>
<dbReference type="GO" id="GO:0005737">
    <property type="term" value="C:cytoplasm"/>
    <property type="evidence" value="ECO:0007669"/>
    <property type="project" value="TreeGrafter"/>
</dbReference>
<dbReference type="STRING" id="572480.Arnit_2300"/>
<keyword evidence="5" id="KW-1185">Reference proteome</keyword>
<dbReference type="NCBIfam" id="TIGR00257">
    <property type="entry name" value="IMPACT_YIGZ"/>
    <property type="match status" value="1"/>
</dbReference>
<dbReference type="SUPFAM" id="SSF54211">
    <property type="entry name" value="Ribosomal protein S5 domain 2-like"/>
    <property type="match status" value="1"/>
</dbReference>
<dbReference type="InterPro" id="IPR035647">
    <property type="entry name" value="EFG_III/V"/>
</dbReference>
<dbReference type="InterPro" id="IPR015796">
    <property type="entry name" value="Impact_YigZ-like"/>
</dbReference>
<dbReference type="Pfam" id="PF09186">
    <property type="entry name" value="DUF1949"/>
    <property type="match status" value="1"/>
</dbReference>
<dbReference type="KEGG" id="ant:Arnit_2300"/>
<evidence type="ECO:0000313" key="4">
    <source>
        <dbReference type="EMBL" id="ADG93951.1"/>
    </source>
</evidence>
<dbReference type="InterPro" id="IPR015269">
    <property type="entry name" value="UPF0029_Impact_C"/>
</dbReference>
<dbReference type="Proteomes" id="UP000000939">
    <property type="component" value="Chromosome"/>
</dbReference>
<dbReference type="Gene3D" id="3.30.230.30">
    <property type="entry name" value="Impact, N-terminal domain"/>
    <property type="match status" value="1"/>
</dbReference>
<reference evidence="4 5" key="1">
    <citation type="journal article" date="2010" name="Stand. Genomic Sci.">
        <title>Complete genome sequence of Arcobacter nitrofigilis type strain (CI).</title>
        <authorList>
            <person name="Pati A."/>
            <person name="Gronow S."/>
            <person name="Lapidus A."/>
            <person name="Copeland A."/>
            <person name="Glavina Del Rio T."/>
            <person name="Nolan M."/>
            <person name="Lucas S."/>
            <person name="Tice H."/>
            <person name="Cheng J.F."/>
            <person name="Han C."/>
            <person name="Chertkov O."/>
            <person name="Bruce D."/>
            <person name="Tapia R."/>
            <person name="Goodwin L."/>
            <person name="Pitluck S."/>
            <person name="Liolios K."/>
            <person name="Ivanova N."/>
            <person name="Mavromatis K."/>
            <person name="Chen A."/>
            <person name="Palaniappan K."/>
            <person name="Land M."/>
            <person name="Hauser L."/>
            <person name="Chang Y.J."/>
            <person name="Jeffries C.D."/>
            <person name="Detter J.C."/>
            <person name="Rohde M."/>
            <person name="Goker M."/>
            <person name="Bristow J."/>
            <person name="Eisen J.A."/>
            <person name="Markowitz V."/>
            <person name="Hugenholtz P."/>
            <person name="Klenk H.P."/>
            <person name="Kyrpides N.C."/>
        </authorList>
    </citation>
    <scope>NUCLEOTIDE SEQUENCE [LARGE SCALE GENOMIC DNA]</scope>
    <source>
        <strain evidence="5">ATCC 33309 / DSM 7299 / CCUG 15893 / LMG 7604 / NCTC 12251 / CI</strain>
    </source>
</reference>
<accession>D5V0Y9</accession>
<feature type="domain" description="UPF0029" evidence="3">
    <location>
        <begin position="135"/>
        <end position="183"/>
    </location>
</feature>
<organism evidence="4 5">
    <name type="scientific">Arcobacter nitrofigilis (strain ATCC 33309 / DSM 7299 / CCUG 15893 / LMG 7604 / NCTC 12251 / CI)</name>
    <name type="common">Campylobacter nitrofigilis</name>
    <dbReference type="NCBI Taxonomy" id="572480"/>
    <lineage>
        <taxon>Bacteria</taxon>
        <taxon>Pseudomonadati</taxon>
        <taxon>Campylobacterota</taxon>
        <taxon>Epsilonproteobacteria</taxon>
        <taxon>Campylobacterales</taxon>
        <taxon>Arcobacteraceae</taxon>
        <taxon>Arcobacter</taxon>
    </lineage>
</organism>
<feature type="domain" description="Impact N-terminal" evidence="2">
    <location>
        <begin position="15"/>
        <end position="119"/>
    </location>
</feature>
<dbReference type="Gene3D" id="3.30.70.240">
    <property type="match status" value="1"/>
</dbReference>
<dbReference type="OrthoDB" id="9813771at2"/>
<sequence length="193" mass="22450">MKYVQKEFSSVFEEKKSKFHAFLAPYSQFNEVMKRLKEEHPKARHFVYAYRYLNEFDQIIENSSDDGEPKGTSGKPCLNVMAGNELINTFVIVVRYFGGVKLGTGGLVRAYSDAVNSVINISKLQTYEKLEQRKLTCEYTDLSKLEYLISNQNINILNKEFDINIKLYLESTKEDFEIFEKDLPLNTKLEIKL</sequence>
<evidence type="ECO:0000313" key="5">
    <source>
        <dbReference type="Proteomes" id="UP000000939"/>
    </source>
</evidence>
<evidence type="ECO:0000259" key="2">
    <source>
        <dbReference type="Pfam" id="PF01205"/>
    </source>
</evidence>
<dbReference type="RefSeq" id="WP_013136096.1">
    <property type="nucleotide sequence ID" value="NC_014166.1"/>
</dbReference>
<protein>
    <recommendedName>
        <fullName evidence="6">Impact N-terminal domain-containing protein</fullName>
    </recommendedName>
</protein>
<dbReference type="HOGENOM" id="CLU_083552_1_2_7"/>
<comment type="similarity">
    <text evidence="1">Belongs to the IMPACT family.</text>
</comment>
<dbReference type="eggNOG" id="COG1739">
    <property type="taxonomic scope" value="Bacteria"/>
</dbReference>
<proteinExistence type="inferred from homology"/>
<dbReference type="AlphaFoldDB" id="D5V0Y9"/>
<name>D5V0Y9_ARCNC</name>